<dbReference type="Gene3D" id="2.60.15.10">
    <property type="entry name" value="F0F1 ATP synthase delta/epsilon subunit, N-terminal"/>
    <property type="match status" value="1"/>
</dbReference>
<dbReference type="GO" id="GO:0005743">
    <property type="term" value="C:mitochondrial inner membrane"/>
    <property type="evidence" value="ECO:0007669"/>
    <property type="project" value="UniProtKB-SubCell"/>
</dbReference>
<dbReference type="Proteomes" id="UP000245699">
    <property type="component" value="Unassembled WGS sequence"/>
</dbReference>
<evidence type="ECO:0000256" key="3">
    <source>
        <dbReference type="ARBA" id="ARBA00016960"/>
    </source>
</evidence>
<organism evidence="15 17">
    <name type="scientific">Furculomyces boomerangus</name>
    <dbReference type="NCBI Taxonomy" id="61424"/>
    <lineage>
        <taxon>Eukaryota</taxon>
        <taxon>Fungi</taxon>
        <taxon>Fungi incertae sedis</taxon>
        <taxon>Zoopagomycota</taxon>
        <taxon>Kickxellomycotina</taxon>
        <taxon>Harpellomycetes</taxon>
        <taxon>Harpellales</taxon>
        <taxon>Harpellaceae</taxon>
        <taxon>Furculomyces</taxon>
    </lineage>
</organism>
<feature type="coiled-coil region" evidence="13">
    <location>
        <begin position="123"/>
        <end position="166"/>
    </location>
</feature>
<sequence length="166" mass="18070">MFNAVRLLRGSSFRQIVNQGIRKYAAEASSNTEGLIVNFSVPHQAIMKGVVATQINASAYSGDMGILPNHVPSIEQLKPGVLEIIKSDSTEKWFLSGGFMIINPDSVLNINAVEAYKLTDINAEAVNSELAESRRLVSSAKNETEKAALEIEIEMYEALQAALKSN</sequence>
<dbReference type="STRING" id="61424.A0A2T9YGQ6"/>
<evidence type="ECO:0000256" key="12">
    <source>
        <dbReference type="ARBA" id="ARBA00031669"/>
    </source>
</evidence>
<dbReference type="OrthoDB" id="270171at2759"/>
<gene>
    <name evidence="16" type="ORF">BB559_002440</name>
    <name evidence="15" type="ORF">BB559_004100</name>
</gene>
<dbReference type="AlphaFoldDB" id="A0A2T9YGQ6"/>
<dbReference type="InterPro" id="IPR001469">
    <property type="entry name" value="ATP_synth_F1_dsu/esu"/>
</dbReference>
<evidence type="ECO:0000256" key="5">
    <source>
        <dbReference type="ARBA" id="ARBA00022781"/>
    </source>
</evidence>
<keyword evidence="9" id="KW-0496">Mitochondrion</keyword>
<dbReference type="EMBL" id="MBFT01000154">
    <property type="protein sequence ID" value="PVU96285.1"/>
    <property type="molecule type" value="Genomic_DNA"/>
</dbReference>
<evidence type="ECO:0000313" key="17">
    <source>
        <dbReference type="Proteomes" id="UP000245699"/>
    </source>
</evidence>
<dbReference type="GO" id="GO:0046933">
    <property type="term" value="F:proton-transporting ATP synthase activity, rotational mechanism"/>
    <property type="evidence" value="ECO:0007669"/>
    <property type="project" value="InterPro"/>
</dbReference>
<evidence type="ECO:0000256" key="10">
    <source>
        <dbReference type="ARBA" id="ARBA00023136"/>
    </source>
</evidence>
<comment type="subcellular location">
    <subcellularLocation>
        <location evidence="1">Mitochondrion inner membrane</location>
    </subcellularLocation>
</comment>
<evidence type="ECO:0000313" key="16">
    <source>
        <dbReference type="EMBL" id="PVU96285.1"/>
    </source>
</evidence>
<dbReference type="HAMAP" id="MF_00530">
    <property type="entry name" value="ATP_synth_epsil_bac"/>
    <property type="match status" value="1"/>
</dbReference>
<comment type="similarity">
    <text evidence="2">Belongs to the ATPase epsilon chain family.</text>
</comment>
<keyword evidence="13" id="KW-0175">Coiled coil</keyword>
<keyword evidence="7" id="KW-0809">Transit peptide</keyword>
<comment type="caution">
    <text evidence="15">The sequence shown here is derived from an EMBL/GenBank/DDBJ whole genome shotgun (WGS) entry which is preliminary data.</text>
</comment>
<feature type="domain" description="ATP synthase F1 complex delta/epsilon subunit N-terminal" evidence="14">
    <location>
        <begin position="41"/>
        <end position="107"/>
    </location>
</feature>
<keyword evidence="8" id="KW-0406">Ion transport</keyword>
<keyword evidence="4" id="KW-0813">Transport</keyword>
<evidence type="ECO:0000256" key="4">
    <source>
        <dbReference type="ARBA" id="ARBA00022448"/>
    </source>
</evidence>
<dbReference type="CDD" id="cd12152">
    <property type="entry name" value="F1-ATPase_delta"/>
    <property type="match status" value="1"/>
</dbReference>
<evidence type="ECO:0000256" key="8">
    <source>
        <dbReference type="ARBA" id="ARBA00023065"/>
    </source>
</evidence>
<dbReference type="Pfam" id="PF02823">
    <property type="entry name" value="ATP-synt_DE_N"/>
    <property type="match status" value="1"/>
</dbReference>
<protein>
    <recommendedName>
        <fullName evidence="3">ATP synthase subunit delta, mitochondrial</fullName>
    </recommendedName>
    <alternativeName>
        <fullName evidence="12">F-ATPase delta subunit</fullName>
    </alternativeName>
</protein>
<evidence type="ECO:0000256" key="6">
    <source>
        <dbReference type="ARBA" id="ARBA00022792"/>
    </source>
</evidence>
<dbReference type="GO" id="GO:0045259">
    <property type="term" value="C:proton-transporting ATP synthase complex"/>
    <property type="evidence" value="ECO:0007669"/>
    <property type="project" value="UniProtKB-KW"/>
</dbReference>
<keyword evidence="11" id="KW-0066">ATP synthesis</keyword>
<keyword evidence="5" id="KW-0375">Hydrogen ion transport</keyword>
<reference evidence="15 17" key="1">
    <citation type="journal article" date="2018" name="MBio">
        <title>Comparative Genomics Reveals the Core Gene Toolbox for the Fungus-Insect Symbiosis.</title>
        <authorList>
            <person name="Wang Y."/>
            <person name="Stata M."/>
            <person name="Wang W."/>
            <person name="Stajich J.E."/>
            <person name="White M.M."/>
            <person name="Moncalvo J.M."/>
        </authorList>
    </citation>
    <scope>NUCLEOTIDE SEQUENCE [LARGE SCALE GENOMIC DNA]</scope>
    <source>
        <strain evidence="15 17">AUS-77-4</strain>
    </source>
</reference>
<evidence type="ECO:0000256" key="11">
    <source>
        <dbReference type="ARBA" id="ARBA00023196"/>
    </source>
</evidence>
<dbReference type="PANTHER" id="PTHR13822:SF7">
    <property type="entry name" value="ATP SYNTHASE SUBUNIT DELTA, MITOCHONDRIAL"/>
    <property type="match status" value="1"/>
</dbReference>
<dbReference type="SUPFAM" id="SSF51344">
    <property type="entry name" value="Epsilon subunit of F1F0-ATP synthase N-terminal domain"/>
    <property type="match status" value="1"/>
</dbReference>
<evidence type="ECO:0000256" key="7">
    <source>
        <dbReference type="ARBA" id="ARBA00022946"/>
    </source>
</evidence>
<name>A0A2T9YGQ6_9FUNG</name>
<evidence type="ECO:0000313" key="15">
    <source>
        <dbReference type="EMBL" id="PVU91500.1"/>
    </source>
</evidence>
<dbReference type="InterPro" id="IPR036771">
    <property type="entry name" value="ATPsynth_dsu/esu_N"/>
</dbReference>
<dbReference type="EMBL" id="MBFT01000413">
    <property type="protein sequence ID" value="PVU91500.1"/>
    <property type="molecule type" value="Genomic_DNA"/>
</dbReference>
<keyword evidence="17" id="KW-1185">Reference proteome</keyword>
<evidence type="ECO:0000259" key="14">
    <source>
        <dbReference type="Pfam" id="PF02823"/>
    </source>
</evidence>
<evidence type="ECO:0000256" key="9">
    <source>
        <dbReference type="ARBA" id="ARBA00023128"/>
    </source>
</evidence>
<keyword evidence="6" id="KW-0999">Mitochondrion inner membrane</keyword>
<evidence type="ECO:0000256" key="13">
    <source>
        <dbReference type="SAM" id="Coils"/>
    </source>
</evidence>
<keyword evidence="11" id="KW-0139">CF(1)</keyword>
<evidence type="ECO:0000256" key="1">
    <source>
        <dbReference type="ARBA" id="ARBA00004273"/>
    </source>
</evidence>
<keyword evidence="10" id="KW-0472">Membrane</keyword>
<dbReference type="PANTHER" id="PTHR13822">
    <property type="entry name" value="ATP SYNTHASE DELTA/EPSILON CHAIN"/>
    <property type="match status" value="1"/>
</dbReference>
<proteinExistence type="inferred from homology"/>
<dbReference type="InterPro" id="IPR020546">
    <property type="entry name" value="ATP_synth_F1_dsu/esu_N"/>
</dbReference>
<evidence type="ECO:0000256" key="2">
    <source>
        <dbReference type="ARBA" id="ARBA00005712"/>
    </source>
</evidence>
<accession>A0A2T9YGQ6</accession>